<keyword evidence="3" id="KW-1185">Reference proteome</keyword>
<sequence>MPPVALRPPPLRVWIWTAATLALALVAVLLWRGSSVAATDSTTAARSQVPDDAPAGELTQAWSATADAGLPRRVVEGGRVVVPGTRGLTALDAVTGDEAWHYRRADARLCGLTAVDGLVVAVFRTADRCDEALALDAATGVRQWTRNLSLRGDATIAGTEQVVLAAGPTGIVVLDPVGDNVRWRVAAGEGCRLAATDVGSAGVALLQRCPGTAAVQLRLFDPFSGQPRWTRDLAVPEGAPVRLVGADRLVTVAAGDDLLVHSPADGTLLQELPLPAAGGDPATEPLLQGGAGDLALLWARGTLWALDGTTGQARWQLPAQGLPSGDAGTAASGAVWVPEPGGFVLRDLATGTQTGRAAVDGGLDAGGQTSVVGPVLVYRLPDRVLAFS</sequence>
<gene>
    <name evidence="2" type="ORF">SAMN04488107_0502</name>
</gene>
<dbReference type="InterPro" id="IPR011047">
    <property type="entry name" value="Quinoprotein_ADH-like_sf"/>
</dbReference>
<dbReference type="Gene3D" id="2.130.10.10">
    <property type="entry name" value="YVTN repeat-like/Quinoprotein amine dehydrogenase"/>
    <property type="match status" value="1"/>
</dbReference>
<accession>A0A239A3L5</accession>
<dbReference type="SUPFAM" id="SSF50998">
    <property type="entry name" value="Quinoprotein alcohol dehydrogenase-like"/>
    <property type="match status" value="1"/>
</dbReference>
<dbReference type="RefSeq" id="WP_245816928.1">
    <property type="nucleotide sequence ID" value="NZ_FZOH01000001.1"/>
</dbReference>
<dbReference type="PANTHER" id="PTHR34512">
    <property type="entry name" value="CELL SURFACE PROTEIN"/>
    <property type="match status" value="1"/>
</dbReference>
<feature type="domain" description="Pyrrolo-quinoline quinone repeat" evidence="1">
    <location>
        <begin position="60"/>
        <end position="185"/>
    </location>
</feature>
<dbReference type="Proteomes" id="UP000198386">
    <property type="component" value="Unassembled WGS sequence"/>
</dbReference>
<organism evidence="2 3">
    <name type="scientific">Geodermatophilus saharensis</name>
    <dbReference type="NCBI Taxonomy" id="1137994"/>
    <lineage>
        <taxon>Bacteria</taxon>
        <taxon>Bacillati</taxon>
        <taxon>Actinomycetota</taxon>
        <taxon>Actinomycetes</taxon>
        <taxon>Geodermatophilales</taxon>
        <taxon>Geodermatophilaceae</taxon>
        <taxon>Geodermatophilus</taxon>
    </lineage>
</organism>
<dbReference type="Pfam" id="PF13360">
    <property type="entry name" value="PQQ_2"/>
    <property type="match status" value="2"/>
</dbReference>
<dbReference type="AlphaFoldDB" id="A0A239A3L5"/>
<evidence type="ECO:0000313" key="3">
    <source>
        <dbReference type="Proteomes" id="UP000198386"/>
    </source>
</evidence>
<proteinExistence type="predicted"/>
<name>A0A239A3L5_9ACTN</name>
<evidence type="ECO:0000259" key="1">
    <source>
        <dbReference type="Pfam" id="PF13360"/>
    </source>
</evidence>
<protein>
    <submittedName>
        <fullName evidence="2">PQQ-like domain-containing protein</fullName>
    </submittedName>
</protein>
<dbReference type="EMBL" id="FZOH01000001">
    <property type="protein sequence ID" value="SNR89624.1"/>
    <property type="molecule type" value="Genomic_DNA"/>
</dbReference>
<dbReference type="InterPro" id="IPR002372">
    <property type="entry name" value="PQQ_rpt_dom"/>
</dbReference>
<reference evidence="3" key="1">
    <citation type="submission" date="2017-06" db="EMBL/GenBank/DDBJ databases">
        <authorList>
            <person name="Varghese N."/>
            <person name="Submissions S."/>
        </authorList>
    </citation>
    <scope>NUCLEOTIDE SEQUENCE [LARGE SCALE GENOMIC DNA]</scope>
    <source>
        <strain evidence="3">DSM 45423</strain>
    </source>
</reference>
<feature type="domain" description="Pyrrolo-quinoline quinone repeat" evidence="1">
    <location>
        <begin position="217"/>
        <end position="361"/>
    </location>
</feature>
<evidence type="ECO:0000313" key="2">
    <source>
        <dbReference type="EMBL" id="SNR89624.1"/>
    </source>
</evidence>
<dbReference type="InterPro" id="IPR015943">
    <property type="entry name" value="WD40/YVTN_repeat-like_dom_sf"/>
</dbReference>
<dbReference type="PANTHER" id="PTHR34512:SF30">
    <property type="entry name" value="OUTER MEMBRANE PROTEIN ASSEMBLY FACTOR BAMB"/>
    <property type="match status" value="1"/>
</dbReference>